<name>A0A8S1V1J7_9CILI</name>
<gene>
    <name evidence="1" type="ORF">PPENT_87.1.T0530157</name>
</gene>
<dbReference type="AlphaFoldDB" id="A0A8S1V1J7"/>
<proteinExistence type="predicted"/>
<organism evidence="1 2">
    <name type="scientific">Paramecium pentaurelia</name>
    <dbReference type="NCBI Taxonomy" id="43138"/>
    <lineage>
        <taxon>Eukaryota</taxon>
        <taxon>Sar</taxon>
        <taxon>Alveolata</taxon>
        <taxon>Ciliophora</taxon>
        <taxon>Intramacronucleata</taxon>
        <taxon>Oligohymenophorea</taxon>
        <taxon>Peniculida</taxon>
        <taxon>Parameciidae</taxon>
        <taxon>Paramecium</taxon>
    </lineage>
</organism>
<sequence>MQTLNQSIQLTTASQGRNSIFEKILLSYNLKLSILSDDKQMFQNKVFRCKTQASNKKDNYINAGLCGQALEVDEEHQSNKPWMIHVLLSFNSYYQLKV</sequence>
<protein>
    <submittedName>
        <fullName evidence="1">Uncharacterized protein</fullName>
    </submittedName>
</protein>
<comment type="caution">
    <text evidence="1">The sequence shown here is derived from an EMBL/GenBank/DDBJ whole genome shotgun (WGS) entry which is preliminary data.</text>
</comment>
<evidence type="ECO:0000313" key="2">
    <source>
        <dbReference type="Proteomes" id="UP000689195"/>
    </source>
</evidence>
<evidence type="ECO:0000313" key="1">
    <source>
        <dbReference type="EMBL" id="CAD8170634.1"/>
    </source>
</evidence>
<reference evidence="1" key="1">
    <citation type="submission" date="2021-01" db="EMBL/GenBank/DDBJ databases">
        <authorList>
            <consortium name="Genoscope - CEA"/>
            <person name="William W."/>
        </authorList>
    </citation>
    <scope>NUCLEOTIDE SEQUENCE</scope>
</reference>
<keyword evidence="2" id="KW-1185">Reference proteome</keyword>
<dbReference type="Proteomes" id="UP000689195">
    <property type="component" value="Unassembled WGS sequence"/>
</dbReference>
<accession>A0A8S1V1J7</accession>
<dbReference type="EMBL" id="CAJJDO010000053">
    <property type="protein sequence ID" value="CAD8170634.1"/>
    <property type="molecule type" value="Genomic_DNA"/>
</dbReference>